<dbReference type="EMBL" id="RCOR01000036">
    <property type="protein sequence ID" value="RSN68138.1"/>
    <property type="molecule type" value="Genomic_DNA"/>
</dbReference>
<dbReference type="AlphaFoldDB" id="A0A3R9P9N9"/>
<evidence type="ECO:0000313" key="1">
    <source>
        <dbReference type="EMBL" id="RSN68138.1"/>
    </source>
</evidence>
<sequence length="34" mass="3905">MLEELGDHPRTHSISYLLSLIIQDSEIQGYGEIF</sequence>
<name>A0A3R9P9N9_9CREN</name>
<comment type="caution">
    <text evidence="1">The sequence shown here is derived from an EMBL/GenBank/DDBJ whole genome shotgun (WGS) entry which is preliminary data.</text>
</comment>
<dbReference type="Proteomes" id="UP000278149">
    <property type="component" value="Unassembled WGS sequence"/>
</dbReference>
<protein>
    <submittedName>
        <fullName evidence="1">Uncharacterized protein</fullName>
    </submittedName>
</protein>
<proteinExistence type="predicted"/>
<evidence type="ECO:0000313" key="2">
    <source>
        <dbReference type="Proteomes" id="UP000278149"/>
    </source>
</evidence>
<organism evidence="1 2">
    <name type="scientific">Candidatus Korarchaeum cryptofilum</name>
    <dbReference type="NCBI Taxonomy" id="498846"/>
    <lineage>
        <taxon>Archaea</taxon>
        <taxon>Thermoproteota</taxon>
        <taxon>Candidatus Korarchaeia</taxon>
        <taxon>Candidatus Korarchaeales</taxon>
        <taxon>Candidatus Korarchaeaceae</taxon>
        <taxon>Candidatus Korarchaeum</taxon>
    </lineage>
</organism>
<dbReference type="RefSeq" id="WP_373695439.1">
    <property type="nucleotide sequence ID" value="NZ_RCOR01000036.1"/>
</dbReference>
<gene>
    <name evidence="1" type="ORF">D9Q81_06735</name>
</gene>
<reference evidence="1 2" key="1">
    <citation type="submission" date="2018-10" db="EMBL/GenBank/DDBJ databases">
        <title>Co-occurring genomic capacity for anaerobic methane metabolism and dissimilatory sulfite reduction discovered in the Korarchaeota.</title>
        <authorList>
            <person name="Mckay L.J."/>
            <person name="Dlakic M."/>
            <person name="Fields M.W."/>
            <person name="Delmont T.O."/>
            <person name="Eren A.M."/>
            <person name="Jay Z.J."/>
            <person name="Klingelsmith K.B."/>
            <person name="Rusch D.B."/>
            <person name="Inskeep W.P."/>
        </authorList>
    </citation>
    <scope>NUCLEOTIDE SEQUENCE [LARGE SCALE GENOMIC DNA]</scope>
    <source>
        <strain evidence="1 2">WS</strain>
    </source>
</reference>
<accession>A0A3R9P9N9</accession>